<name>A0A1D8GKU5_9FIRM</name>
<keyword evidence="4" id="KW-0597">Phosphoprotein</keyword>
<dbReference type="EC" id="2.7.13.3" evidence="3"/>
<keyword evidence="5" id="KW-0808">Transferase</keyword>
<dbReference type="PROSITE" id="PS50109">
    <property type="entry name" value="HIS_KIN"/>
    <property type="match status" value="1"/>
</dbReference>
<reference evidence="10 11" key="1">
    <citation type="submission" date="2016-09" db="EMBL/GenBank/DDBJ databases">
        <title>Genomic analysis reveals versatility of anaerobic energy metabolism of Geosporobacter ferrireducens IRF9 of phylum Firmicutes.</title>
        <authorList>
            <person name="Kim S.-J."/>
        </authorList>
    </citation>
    <scope>NUCLEOTIDE SEQUENCE [LARGE SCALE GENOMIC DNA]</scope>
    <source>
        <strain evidence="10 11">IRF9</strain>
    </source>
</reference>
<keyword evidence="8" id="KW-0472">Membrane</keyword>
<protein>
    <recommendedName>
        <fullName evidence="3">histidine kinase</fullName>
        <ecNumber evidence="3">2.7.13.3</ecNumber>
    </recommendedName>
</protein>
<dbReference type="PRINTS" id="PR00344">
    <property type="entry name" value="BCTRLSENSOR"/>
</dbReference>
<comment type="subcellular location">
    <subcellularLocation>
        <location evidence="2">Membrane</location>
    </subcellularLocation>
</comment>
<evidence type="ECO:0000259" key="9">
    <source>
        <dbReference type="PROSITE" id="PS50109"/>
    </source>
</evidence>
<dbReference type="InterPro" id="IPR005467">
    <property type="entry name" value="His_kinase_dom"/>
</dbReference>
<evidence type="ECO:0000256" key="6">
    <source>
        <dbReference type="ARBA" id="ARBA00022777"/>
    </source>
</evidence>
<proteinExistence type="predicted"/>
<keyword evidence="8" id="KW-0812">Transmembrane</keyword>
<dbReference type="FunFam" id="3.30.565.10:FF:000006">
    <property type="entry name" value="Sensor histidine kinase WalK"/>
    <property type="match status" value="1"/>
</dbReference>
<dbReference type="Proteomes" id="UP000095743">
    <property type="component" value="Chromosome"/>
</dbReference>
<keyword evidence="11" id="KW-1185">Reference proteome</keyword>
<organism evidence="10 11">
    <name type="scientific">Geosporobacter ferrireducens</name>
    <dbReference type="NCBI Taxonomy" id="1424294"/>
    <lineage>
        <taxon>Bacteria</taxon>
        <taxon>Bacillati</taxon>
        <taxon>Bacillota</taxon>
        <taxon>Clostridia</taxon>
        <taxon>Peptostreptococcales</taxon>
        <taxon>Thermotaleaceae</taxon>
        <taxon>Geosporobacter</taxon>
    </lineage>
</organism>
<dbReference type="SMART" id="SM00388">
    <property type="entry name" value="HisKA"/>
    <property type="match status" value="1"/>
</dbReference>
<dbReference type="InterPro" id="IPR050736">
    <property type="entry name" value="Sensor_HK_Regulatory"/>
</dbReference>
<dbReference type="GO" id="GO:0000155">
    <property type="term" value="F:phosphorelay sensor kinase activity"/>
    <property type="evidence" value="ECO:0007669"/>
    <property type="project" value="InterPro"/>
</dbReference>
<dbReference type="CDD" id="cd00082">
    <property type="entry name" value="HisKA"/>
    <property type="match status" value="1"/>
</dbReference>
<evidence type="ECO:0000256" key="2">
    <source>
        <dbReference type="ARBA" id="ARBA00004370"/>
    </source>
</evidence>
<evidence type="ECO:0000313" key="11">
    <source>
        <dbReference type="Proteomes" id="UP000095743"/>
    </source>
</evidence>
<gene>
    <name evidence="10" type="ORF">Gferi_19510</name>
</gene>
<dbReference type="OrthoDB" id="9773956at2"/>
<dbReference type="SUPFAM" id="SSF55874">
    <property type="entry name" value="ATPase domain of HSP90 chaperone/DNA topoisomerase II/histidine kinase"/>
    <property type="match status" value="1"/>
</dbReference>
<evidence type="ECO:0000256" key="7">
    <source>
        <dbReference type="ARBA" id="ARBA00023012"/>
    </source>
</evidence>
<sequence length="305" mass="33745">MNEWNLVPFVVALAAILLCFAIMLLQHRKTRKIMKTLNQMLDCAMDGSFAENTFDESLLSAVESRLNRYLAASAVSARNLKTEKEKIKELLADISHQTKTPIANILLYAQLLEEQELPEESIDCVAALRGQAEKLNFLIASLVKLSRLETGVFTLHPVSNAIAPMLDEIAGQFAPKAAQKEIQLTMNATDARMVFDYKWTTEALCNLVDNAIKYTPAGGSIQISVKEYDLFCRIDVADSGIGISEAEQPKIFARFYRSHSVSEQEGVGIGLYLTRQILAEQGGYIKVASSLGDGAVFSMFLPRKT</sequence>
<dbReference type="Pfam" id="PF02518">
    <property type="entry name" value="HATPase_c"/>
    <property type="match status" value="1"/>
</dbReference>
<dbReference type="RefSeq" id="WP_069979464.1">
    <property type="nucleotide sequence ID" value="NZ_CP017269.1"/>
</dbReference>
<dbReference type="InterPro" id="IPR036097">
    <property type="entry name" value="HisK_dim/P_sf"/>
</dbReference>
<dbReference type="PANTHER" id="PTHR43711">
    <property type="entry name" value="TWO-COMPONENT HISTIDINE KINASE"/>
    <property type="match status" value="1"/>
</dbReference>
<dbReference type="Gene3D" id="3.30.565.10">
    <property type="entry name" value="Histidine kinase-like ATPase, C-terminal domain"/>
    <property type="match status" value="1"/>
</dbReference>
<evidence type="ECO:0000256" key="5">
    <source>
        <dbReference type="ARBA" id="ARBA00022679"/>
    </source>
</evidence>
<dbReference type="Gene3D" id="1.10.287.130">
    <property type="match status" value="1"/>
</dbReference>
<dbReference type="KEGG" id="gfe:Gferi_19510"/>
<comment type="catalytic activity">
    <reaction evidence="1">
        <text>ATP + protein L-histidine = ADP + protein N-phospho-L-histidine.</text>
        <dbReference type="EC" id="2.7.13.3"/>
    </reaction>
</comment>
<dbReference type="SMART" id="SM00387">
    <property type="entry name" value="HATPase_c"/>
    <property type="match status" value="1"/>
</dbReference>
<keyword evidence="8" id="KW-1133">Transmembrane helix</keyword>
<feature type="transmembrane region" description="Helical" evidence="8">
    <location>
        <begin position="6"/>
        <end position="25"/>
    </location>
</feature>
<accession>A0A1D8GKU5</accession>
<keyword evidence="7" id="KW-0902">Two-component regulatory system</keyword>
<evidence type="ECO:0000256" key="3">
    <source>
        <dbReference type="ARBA" id="ARBA00012438"/>
    </source>
</evidence>
<dbReference type="SUPFAM" id="SSF47384">
    <property type="entry name" value="Homodimeric domain of signal transducing histidine kinase"/>
    <property type="match status" value="1"/>
</dbReference>
<dbReference type="InterPro" id="IPR003594">
    <property type="entry name" value="HATPase_dom"/>
</dbReference>
<dbReference type="EMBL" id="CP017269">
    <property type="protein sequence ID" value="AOT71525.1"/>
    <property type="molecule type" value="Genomic_DNA"/>
</dbReference>
<keyword evidence="6 10" id="KW-0418">Kinase</keyword>
<dbReference type="InterPro" id="IPR004358">
    <property type="entry name" value="Sig_transdc_His_kin-like_C"/>
</dbReference>
<evidence type="ECO:0000256" key="4">
    <source>
        <dbReference type="ARBA" id="ARBA00022553"/>
    </source>
</evidence>
<dbReference type="PANTHER" id="PTHR43711:SF26">
    <property type="entry name" value="SENSOR HISTIDINE KINASE RCSC"/>
    <property type="match status" value="1"/>
</dbReference>
<dbReference type="STRING" id="1424294.Gferi_19510"/>
<evidence type="ECO:0000256" key="1">
    <source>
        <dbReference type="ARBA" id="ARBA00000085"/>
    </source>
</evidence>
<dbReference type="GO" id="GO:0016020">
    <property type="term" value="C:membrane"/>
    <property type="evidence" value="ECO:0007669"/>
    <property type="project" value="UniProtKB-SubCell"/>
</dbReference>
<evidence type="ECO:0000256" key="8">
    <source>
        <dbReference type="SAM" id="Phobius"/>
    </source>
</evidence>
<dbReference type="Pfam" id="PF00512">
    <property type="entry name" value="HisKA"/>
    <property type="match status" value="1"/>
</dbReference>
<evidence type="ECO:0000313" key="10">
    <source>
        <dbReference type="EMBL" id="AOT71525.1"/>
    </source>
</evidence>
<dbReference type="InterPro" id="IPR036890">
    <property type="entry name" value="HATPase_C_sf"/>
</dbReference>
<dbReference type="InterPro" id="IPR003661">
    <property type="entry name" value="HisK_dim/P_dom"/>
</dbReference>
<feature type="domain" description="Histidine kinase" evidence="9">
    <location>
        <begin position="93"/>
        <end position="305"/>
    </location>
</feature>
<dbReference type="AlphaFoldDB" id="A0A1D8GKU5"/>